<accession>A0A915J4J0</accession>
<protein>
    <submittedName>
        <fullName evidence="2">Uncharacterized protein</fullName>
    </submittedName>
</protein>
<name>A0A915J4J0_ROMCU</name>
<dbReference type="Proteomes" id="UP000887565">
    <property type="component" value="Unplaced"/>
</dbReference>
<organism evidence="1 2">
    <name type="scientific">Romanomermis culicivorax</name>
    <name type="common">Nematode worm</name>
    <dbReference type="NCBI Taxonomy" id="13658"/>
    <lineage>
        <taxon>Eukaryota</taxon>
        <taxon>Metazoa</taxon>
        <taxon>Ecdysozoa</taxon>
        <taxon>Nematoda</taxon>
        <taxon>Enoplea</taxon>
        <taxon>Dorylaimia</taxon>
        <taxon>Mermithida</taxon>
        <taxon>Mermithoidea</taxon>
        <taxon>Mermithidae</taxon>
        <taxon>Romanomermis</taxon>
    </lineage>
</organism>
<keyword evidence="1" id="KW-1185">Reference proteome</keyword>
<proteinExistence type="predicted"/>
<evidence type="ECO:0000313" key="2">
    <source>
        <dbReference type="WBParaSite" id="nRc.2.0.1.t21382-RA"/>
    </source>
</evidence>
<dbReference type="AlphaFoldDB" id="A0A915J4J0"/>
<reference evidence="2" key="1">
    <citation type="submission" date="2022-11" db="UniProtKB">
        <authorList>
            <consortium name="WormBaseParasite"/>
        </authorList>
    </citation>
    <scope>IDENTIFICATION</scope>
</reference>
<dbReference type="WBParaSite" id="nRc.2.0.1.t21382-RA">
    <property type="protein sequence ID" value="nRc.2.0.1.t21382-RA"/>
    <property type="gene ID" value="nRc.2.0.1.g21382"/>
</dbReference>
<evidence type="ECO:0000313" key="1">
    <source>
        <dbReference type="Proteomes" id="UP000887565"/>
    </source>
</evidence>
<sequence length="76" mass="8888">MRSMERNQMKGKLEIFVPLSWVGGYRQSFSTKLQLYSFEPKVDFLALRFKLLAIRSVPSEKAKVVNLLEQSAYWDS</sequence>